<protein>
    <recommendedName>
        <fullName evidence="1">VWFA domain-containing protein</fullName>
    </recommendedName>
</protein>
<comment type="caution">
    <text evidence="2">The sequence shown here is derived from an EMBL/GenBank/DDBJ whole genome shotgun (WGS) entry which is preliminary data.</text>
</comment>
<dbReference type="InterPro" id="IPR002035">
    <property type="entry name" value="VWF_A"/>
</dbReference>
<proteinExistence type="predicted"/>
<dbReference type="SMART" id="SM00327">
    <property type="entry name" value="VWA"/>
    <property type="match status" value="1"/>
</dbReference>
<evidence type="ECO:0000313" key="2">
    <source>
        <dbReference type="EMBL" id="GGS05688.1"/>
    </source>
</evidence>
<evidence type="ECO:0000259" key="1">
    <source>
        <dbReference type="PROSITE" id="PS50234"/>
    </source>
</evidence>
<accession>A0ABQ2S8F6</accession>
<keyword evidence="3" id="KW-1185">Reference proteome</keyword>
<dbReference type="SUPFAM" id="SSF53300">
    <property type="entry name" value="vWA-like"/>
    <property type="match status" value="1"/>
</dbReference>
<name>A0ABQ2S8F6_9DEIO</name>
<dbReference type="RefSeq" id="WP_229784088.1">
    <property type="nucleotide sequence ID" value="NZ_BMQN01000015.1"/>
</dbReference>
<dbReference type="Proteomes" id="UP000644548">
    <property type="component" value="Unassembled WGS sequence"/>
</dbReference>
<organism evidence="2 3">
    <name type="scientific">Deinococcus sedimenti</name>
    <dbReference type="NCBI Taxonomy" id="1867090"/>
    <lineage>
        <taxon>Bacteria</taxon>
        <taxon>Thermotogati</taxon>
        <taxon>Deinococcota</taxon>
        <taxon>Deinococci</taxon>
        <taxon>Deinococcales</taxon>
        <taxon>Deinococcaceae</taxon>
        <taxon>Deinococcus</taxon>
    </lineage>
</organism>
<feature type="domain" description="VWFA" evidence="1">
    <location>
        <begin position="20"/>
        <end position="193"/>
    </location>
</feature>
<evidence type="ECO:0000313" key="3">
    <source>
        <dbReference type="Proteomes" id="UP000644548"/>
    </source>
</evidence>
<dbReference type="PROSITE" id="PS50234">
    <property type="entry name" value="VWFA"/>
    <property type="match status" value="1"/>
</dbReference>
<reference evidence="3" key="1">
    <citation type="journal article" date="2019" name="Int. J. Syst. Evol. Microbiol.">
        <title>The Global Catalogue of Microorganisms (GCM) 10K type strain sequencing project: providing services to taxonomists for standard genome sequencing and annotation.</title>
        <authorList>
            <consortium name="The Broad Institute Genomics Platform"/>
            <consortium name="The Broad Institute Genome Sequencing Center for Infectious Disease"/>
            <person name="Wu L."/>
            <person name="Ma J."/>
        </authorList>
    </citation>
    <scope>NUCLEOTIDE SEQUENCE [LARGE SCALE GENOMIC DNA]</scope>
    <source>
        <strain evidence="3">JCM 31405</strain>
    </source>
</reference>
<dbReference type="Pfam" id="PF13519">
    <property type="entry name" value="VWA_2"/>
    <property type="match status" value="1"/>
</dbReference>
<dbReference type="EMBL" id="BMQN01000015">
    <property type="protein sequence ID" value="GGS05688.1"/>
    <property type="molecule type" value="Genomic_DNA"/>
</dbReference>
<dbReference type="Gene3D" id="3.40.50.410">
    <property type="entry name" value="von Willebrand factor, type A domain"/>
    <property type="match status" value="1"/>
</dbReference>
<dbReference type="InterPro" id="IPR036465">
    <property type="entry name" value="vWFA_dom_sf"/>
</dbReference>
<sequence>MSRGRLTLKDITVAAPRPLPVLLLLDVSGSMAEDGKLAALNTAVRDMLHAFAQEQAGGAEIHVAVLAFSGREARVHVPLKPARDVRFEALEAKGHTPLGSALALTTRILDNRDLVPGRAYRPTVVLVSDGVPTDEWEAPLAALLASPRASKAVRLALAVGEDADLEVLTHFAGADHVRRAAEARQLRRFFRFVTMSVTARSRSATPDQVVTLPDLGADDGFDDLDL</sequence>
<gene>
    <name evidence="2" type="ORF">GCM10008960_35230</name>
</gene>